<organism evidence="1 2">
    <name type="scientific">Tumebacillus flagellatus</name>
    <dbReference type="NCBI Taxonomy" id="1157490"/>
    <lineage>
        <taxon>Bacteria</taxon>
        <taxon>Bacillati</taxon>
        <taxon>Bacillota</taxon>
        <taxon>Bacilli</taxon>
        <taxon>Bacillales</taxon>
        <taxon>Alicyclobacillaceae</taxon>
        <taxon>Tumebacillus</taxon>
    </lineage>
</organism>
<evidence type="ECO:0000313" key="2">
    <source>
        <dbReference type="Proteomes" id="UP000027931"/>
    </source>
</evidence>
<dbReference type="STRING" id="1157490.EL26_01830"/>
<dbReference type="EMBL" id="JMIR01000002">
    <property type="protein sequence ID" value="KEO84775.1"/>
    <property type="molecule type" value="Genomic_DNA"/>
</dbReference>
<evidence type="ECO:0000313" key="1">
    <source>
        <dbReference type="EMBL" id="KEO84775.1"/>
    </source>
</evidence>
<dbReference type="AlphaFoldDB" id="A0A074LW24"/>
<accession>A0A074LW24</accession>
<reference evidence="1 2" key="1">
    <citation type="journal article" date="2013" name="Int. J. Syst. Evol. Microbiol.">
        <title>Tumebacillus flagellatus sp. nov., an alpha-amylase/pullulanase-producing bacterium isolated from cassava wastewater.</title>
        <authorList>
            <person name="Wang Q."/>
            <person name="Xie N."/>
            <person name="Qin Y."/>
            <person name="Shen N."/>
            <person name="Zhu J."/>
            <person name="Mi H."/>
            <person name="Huang R."/>
        </authorList>
    </citation>
    <scope>NUCLEOTIDE SEQUENCE [LARGE SCALE GENOMIC DNA]</scope>
    <source>
        <strain evidence="1 2">GST4</strain>
    </source>
</reference>
<comment type="caution">
    <text evidence="1">The sequence shown here is derived from an EMBL/GenBank/DDBJ whole genome shotgun (WGS) entry which is preliminary data.</text>
</comment>
<name>A0A074LW24_9BACL</name>
<gene>
    <name evidence="1" type="ORF">EL26_01830</name>
</gene>
<dbReference type="RefSeq" id="WP_038083855.1">
    <property type="nucleotide sequence ID" value="NZ_JMIR01000002.1"/>
</dbReference>
<keyword evidence="2" id="KW-1185">Reference proteome</keyword>
<sequence length="141" mass="15894">MEKIQPTYCTPERLQGMVEQHERGWLPAVLDVRAAQDGDMADAAGAVLDTVHQQRGELLGMVAWQNENREIKGALDIYYSGSVDARKAMYLISDIMRNDKVKKPEPLVHIWTDWAIYQRQSGHEEALGRIAACIGYPVPTE</sequence>
<proteinExistence type="predicted"/>
<dbReference type="Proteomes" id="UP000027931">
    <property type="component" value="Unassembled WGS sequence"/>
</dbReference>
<protein>
    <submittedName>
        <fullName evidence="1">Uncharacterized protein</fullName>
    </submittedName>
</protein>